<comment type="caution">
    <text evidence="1">The sequence shown here is derived from an EMBL/GenBank/DDBJ whole genome shotgun (WGS) entry which is preliminary data.</text>
</comment>
<evidence type="ECO:0000313" key="2">
    <source>
        <dbReference type="Proteomes" id="UP001311232"/>
    </source>
</evidence>
<protein>
    <submittedName>
        <fullName evidence="1">Uncharacterized protein</fullName>
    </submittedName>
</protein>
<dbReference type="AlphaFoldDB" id="A0AAV9S272"/>
<proteinExistence type="predicted"/>
<keyword evidence="2" id="KW-1185">Reference proteome</keyword>
<gene>
    <name evidence="1" type="ORF">CRENBAI_001153</name>
</gene>
<evidence type="ECO:0000313" key="1">
    <source>
        <dbReference type="EMBL" id="KAK5615434.1"/>
    </source>
</evidence>
<organism evidence="1 2">
    <name type="scientific">Crenichthys baileyi</name>
    <name type="common">White River springfish</name>
    <dbReference type="NCBI Taxonomy" id="28760"/>
    <lineage>
        <taxon>Eukaryota</taxon>
        <taxon>Metazoa</taxon>
        <taxon>Chordata</taxon>
        <taxon>Craniata</taxon>
        <taxon>Vertebrata</taxon>
        <taxon>Euteleostomi</taxon>
        <taxon>Actinopterygii</taxon>
        <taxon>Neopterygii</taxon>
        <taxon>Teleostei</taxon>
        <taxon>Neoteleostei</taxon>
        <taxon>Acanthomorphata</taxon>
        <taxon>Ovalentaria</taxon>
        <taxon>Atherinomorphae</taxon>
        <taxon>Cyprinodontiformes</taxon>
        <taxon>Goodeidae</taxon>
        <taxon>Crenichthys</taxon>
    </lineage>
</organism>
<sequence length="159" mass="17591">MFKQEACHEYDPTPERGHLPTVGILLSIEMTHLPVKHQQPALNNAPSFCCLLLCVREQHPSVKTAQYPQCSLGASIVRRVNGIKQFFASLPPTSLASTLGFRVPSCTGKYSDCLHPRGKLRRELTGSLSPQEETILVAVKAADPVASVEKECMHRQTER</sequence>
<reference evidence="1 2" key="1">
    <citation type="submission" date="2021-06" db="EMBL/GenBank/DDBJ databases">
        <authorList>
            <person name="Palmer J.M."/>
        </authorList>
    </citation>
    <scope>NUCLEOTIDE SEQUENCE [LARGE SCALE GENOMIC DNA]</scope>
    <source>
        <strain evidence="1 2">MEX-2019</strain>
        <tissue evidence="1">Muscle</tissue>
    </source>
</reference>
<accession>A0AAV9S272</accession>
<dbReference type="Proteomes" id="UP001311232">
    <property type="component" value="Unassembled WGS sequence"/>
</dbReference>
<name>A0AAV9S272_9TELE</name>
<dbReference type="EMBL" id="JAHHUM010000964">
    <property type="protein sequence ID" value="KAK5615434.1"/>
    <property type="molecule type" value="Genomic_DNA"/>
</dbReference>